<gene>
    <name evidence="1" type="primary">RPB5</name>
    <name evidence="1" type="ORF">ATC70_005202</name>
</gene>
<dbReference type="RefSeq" id="XP_064677435.1">
    <property type="nucleotide sequence ID" value="XM_064824499.1"/>
</dbReference>
<evidence type="ECO:0000313" key="2">
    <source>
        <dbReference type="Proteomes" id="UP001304243"/>
    </source>
</evidence>
<reference evidence="1 2" key="1">
    <citation type="submission" date="2022-11" db="EMBL/GenBank/DDBJ databases">
        <title>Mucor velutinosus strain NIH1002 WGS.</title>
        <authorList>
            <person name="Subramanian P."/>
            <person name="Mullikin J.C."/>
            <person name="Segre J.A."/>
            <person name="Zelazny A.M."/>
        </authorList>
    </citation>
    <scope>NUCLEOTIDE SEQUENCE [LARGE SCALE GENOMIC DNA]</scope>
    <source>
        <strain evidence="1 2">NIH1002</strain>
    </source>
</reference>
<accession>A0AAN7HKC0</accession>
<dbReference type="EMBL" id="JASEJX010000033">
    <property type="protein sequence ID" value="KAK4510769.1"/>
    <property type="molecule type" value="Genomic_DNA"/>
</dbReference>
<keyword evidence="1" id="KW-0804">Transcription</keyword>
<dbReference type="GeneID" id="89948888"/>
<proteinExistence type="predicted"/>
<dbReference type="GO" id="GO:0000428">
    <property type="term" value="C:DNA-directed RNA polymerase complex"/>
    <property type="evidence" value="ECO:0007669"/>
    <property type="project" value="UniProtKB-KW"/>
</dbReference>
<keyword evidence="2" id="KW-1185">Reference proteome</keyword>
<comment type="caution">
    <text evidence="1">The sequence shown here is derived from an EMBL/GenBank/DDBJ whole genome shotgun (WGS) entry which is preliminary data.</text>
</comment>
<dbReference type="Proteomes" id="UP001304243">
    <property type="component" value="Unassembled WGS sequence"/>
</dbReference>
<sequence length="131" mass="15027">MSSQSELTWAQRASRQKVGRFLQPNKRRLDNPTDVPLVGTVLYEDDDLKGQILASKAMAIIQQSLSSGSVLFTFQKTLFPDRVAAYKVIQDQISPDVEFRPLSLYNSRADALRPNLWNLRLDRLKFTEKKE</sequence>
<keyword evidence="1" id="KW-0240">DNA-directed RNA polymerase</keyword>
<organism evidence="1 2">
    <name type="scientific">Mucor velutinosus</name>
    <dbReference type="NCBI Taxonomy" id="708070"/>
    <lineage>
        <taxon>Eukaryota</taxon>
        <taxon>Fungi</taxon>
        <taxon>Fungi incertae sedis</taxon>
        <taxon>Mucoromycota</taxon>
        <taxon>Mucoromycotina</taxon>
        <taxon>Mucoromycetes</taxon>
        <taxon>Mucorales</taxon>
        <taxon>Mucorineae</taxon>
        <taxon>Mucoraceae</taxon>
        <taxon>Mucor</taxon>
    </lineage>
</organism>
<dbReference type="AlphaFoldDB" id="A0AAN7HKC0"/>
<name>A0AAN7HKC0_9FUNG</name>
<protein>
    <submittedName>
        <fullName evidence="1">DNA-directed RNA polymerases II 24 kDa polypeptide (RNA polymerase II subunit 5)</fullName>
    </submittedName>
</protein>
<evidence type="ECO:0000313" key="1">
    <source>
        <dbReference type="EMBL" id="KAK4510769.1"/>
    </source>
</evidence>